<sequence>MLGGEVIRGAFNTGEHTARVELIGEALFSNLADVSDGAVELARKGFVLMKE</sequence>
<comment type="caution">
    <text evidence="1">The sequence shown here is derived from an EMBL/GenBank/DDBJ whole genome shotgun (WGS) entry which is preliminary data.</text>
</comment>
<protein>
    <submittedName>
        <fullName evidence="1">Uncharacterized protein</fullName>
    </submittedName>
</protein>
<name>A0A645B8Q3_9ZZZZ</name>
<accession>A0A645B8Q3</accession>
<dbReference type="AlphaFoldDB" id="A0A645B8Q3"/>
<organism evidence="1">
    <name type="scientific">bioreactor metagenome</name>
    <dbReference type="NCBI Taxonomy" id="1076179"/>
    <lineage>
        <taxon>unclassified sequences</taxon>
        <taxon>metagenomes</taxon>
        <taxon>ecological metagenomes</taxon>
    </lineage>
</organism>
<evidence type="ECO:0000313" key="1">
    <source>
        <dbReference type="EMBL" id="MPM61792.1"/>
    </source>
</evidence>
<gene>
    <name evidence="1" type="ORF">SDC9_108652</name>
</gene>
<proteinExistence type="predicted"/>
<dbReference type="EMBL" id="VSSQ01018525">
    <property type="protein sequence ID" value="MPM61792.1"/>
    <property type="molecule type" value="Genomic_DNA"/>
</dbReference>
<reference evidence="1" key="1">
    <citation type="submission" date="2019-08" db="EMBL/GenBank/DDBJ databases">
        <authorList>
            <person name="Kucharzyk K."/>
            <person name="Murdoch R.W."/>
            <person name="Higgins S."/>
            <person name="Loffler F."/>
        </authorList>
    </citation>
    <scope>NUCLEOTIDE SEQUENCE</scope>
</reference>